<keyword evidence="3" id="KW-1185">Reference proteome</keyword>
<organism evidence="2 3">
    <name type="scientific">Carya illinoinensis</name>
    <name type="common">Pecan</name>
    <dbReference type="NCBI Taxonomy" id="32201"/>
    <lineage>
        <taxon>Eukaryota</taxon>
        <taxon>Viridiplantae</taxon>
        <taxon>Streptophyta</taxon>
        <taxon>Embryophyta</taxon>
        <taxon>Tracheophyta</taxon>
        <taxon>Spermatophyta</taxon>
        <taxon>Magnoliopsida</taxon>
        <taxon>eudicotyledons</taxon>
        <taxon>Gunneridae</taxon>
        <taxon>Pentapetalae</taxon>
        <taxon>rosids</taxon>
        <taxon>fabids</taxon>
        <taxon>Fagales</taxon>
        <taxon>Juglandaceae</taxon>
        <taxon>Carya</taxon>
    </lineage>
</organism>
<name>A0A8T1RQI4_CARIL</name>
<sequence length="81" mass="9393">MKDRMNEMSKWCEQVIREQQEEEDGGAEYNNASAKDDPLPDFEESVFVERVGEGLTVRFKCPCGKGYQILLSGRDCYYKLM</sequence>
<dbReference type="Proteomes" id="UP000811609">
    <property type="component" value="Chromosome 1"/>
</dbReference>
<dbReference type="EMBL" id="CM031809">
    <property type="protein sequence ID" value="KAG6668514.1"/>
    <property type="molecule type" value="Genomic_DNA"/>
</dbReference>
<protein>
    <submittedName>
        <fullName evidence="2">Uncharacterized protein</fullName>
    </submittedName>
</protein>
<dbReference type="EMBL" id="CM031809">
    <property type="protein sequence ID" value="KAG6668513.1"/>
    <property type="molecule type" value="Genomic_DNA"/>
</dbReference>
<evidence type="ECO:0000256" key="1">
    <source>
        <dbReference type="SAM" id="MobiDB-lite"/>
    </source>
</evidence>
<comment type="caution">
    <text evidence="2">The sequence shown here is derived from an EMBL/GenBank/DDBJ whole genome shotgun (WGS) entry which is preliminary data.</text>
</comment>
<evidence type="ECO:0000313" key="2">
    <source>
        <dbReference type="EMBL" id="KAG6668513.1"/>
    </source>
</evidence>
<proteinExistence type="predicted"/>
<feature type="region of interest" description="Disordered" evidence="1">
    <location>
        <begin position="17"/>
        <end position="38"/>
    </location>
</feature>
<reference evidence="2" key="1">
    <citation type="submission" date="2020-12" db="EMBL/GenBank/DDBJ databases">
        <title>WGS assembly of Carya illinoinensis cv. Pawnee.</title>
        <authorList>
            <person name="Platts A."/>
            <person name="Shu S."/>
            <person name="Wright S."/>
            <person name="Barry K."/>
            <person name="Edger P."/>
            <person name="Pires J.C."/>
            <person name="Schmutz J."/>
        </authorList>
    </citation>
    <scope>NUCLEOTIDE SEQUENCE</scope>
    <source>
        <tissue evidence="2">Leaf</tissue>
    </source>
</reference>
<dbReference type="AlphaFoldDB" id="A0A8T1RQI4"/>
<accession>A0A8T1RQI4</accession>
<gene>
    <name evidence="2" type="ORF">CIPAW_01G175900</name>
</gene>
<evidence type="ECO:0000313" key="3">
    <source>
        <dbReference type="Proteomes" id="UP000811609"/>
    </source>
</evidence>